<dbReference type="Gene3D" id="1.20.1050.10">
    <property type="match status" value="1"/>
</dbReference>
<dbReference type="Proteomes" id="UP000050863">
    <property type="component" value="Unassembled WGS sequence"/>
</dbReference>
<name>A0A0R3L6Q9_9BRAD</name>
<comment type="caution">
    <text evidence="2">The sequence shown here is derived from an EMBL/GenBank/DDBJ whole genome shotgun (WGS) entry which is preliminary data.</text>
</comment>
<dbReference type="GO" id="GO:0006559">
    <property type="term" value="P:L-phenylalanine catabolic process"/>
    <property type="evidence" value="ECO:0007669"/>
    <property type="project" value="TreeGrafter"/>
</dbReference>
<dbReference type="STRING" id="280332.CQ12_12250"/>
<dbReference type="GO" id="GO:0016034">
    <property type="term" value="F:maleylacetoacetate isomerase activity"/>
    <property type="evidence" value="ECO:0007669"/>
    <property type="project" value="TreeGrafter"/>
</dbReference>
<dbReference type="CDD" id="cd03205">
    <property type="entry name" value="GST_C_6"/>
    <property type="match status" value="1"/>
</dbReference>
<evidence type="ECO:0000313" key="3">
    <source>
        <dbReference type="Proteomes" id="UP000050863"/>
    </source>
</evidence>
<dbReference type="InterPro" id="IPR004045">
    <property type="entry name" value="Glutathione_S-Trfase_N"/>
</dbReference>
<dbReference type="GO" id="GO:0004364">
    <property type="term" value="F:glutathione transferase activity"/>
    <property type="evidence" value="ECO:0007669"/>
    <property type="project" value="TreeGrafter"/>
</dbReference>
<dbReference type="PANTHER" id="PTHR42673">
    <property type="entry name" value="MALEYLACETOACETATE ISOMERASE"/>
    <property type="match status" value="1"/>
</dbReference>
<keyword evidence="3" id="KW-1185">Reference proteome</keyword>
<dbReference type="Gene3D" id="3.40.30.10">
    <property type="entry name" value="Glutaredoxin"/>
    <property type="match status" value="1"/>
</dbReference>
<proteinExistence type="predicted"/>
<protein>
    <recommendedName>
        <fullName evidence="1">GST N-terminal domain-containing protein</fullName>
    </recommendedName>
</protein>
<dbReference type="PANTHER" id="PTHR42673:SF4">
    <property type="entry name" value="MALEYLACETOACETATE ISOMERASE"/>
    <property type="match status" value="1"/>
</dbReference>
<dbReference type="RefSeq" id="WP_057837615.1">
    <property type="nucleotide sequence ID" value="NZ_LLXZ01000141.1"/>
</dbReference>
<dbReference type="InterPro" id="IPR036249">
    <property type="entry name" value="Thioredoxin-like_sf"/>
</dbReference>
<dbReference type="SUPFAM" id="SSF47616">
    <property type="entry name" value="GST C-terminal domain-like"/>
    <property type="match status" value="1"/>
</dbReference>
<evidence type="ECO:0000259" key="1">
    <source>
        <dbReference type="PROSITE" id="PS50404"/>
    </source>
</evidence>
<reference evidence="2 3" key="1">
    <citation type="submission" date="2014-03" db="EMBL/GenBank/DDBJ databases">
        <title>Bradyrhizobium valentinum sp. nov., isolated from effective nodules of Lupinus mariae-josephae, a lupine endemic of basic-lime soils in Eastern Spain.</title>
        <authorList>
            <person name="Duran D."/>
            <person name="Rey L."/>
            <person name="Navarro A."/>
            <person name="Busquets A."/>
            <person name="Imperial J."/>
            <person name="Ruiz-Argueso T."/>
        </authorList>
    </citation>
    <scope>NUCLEOTIDE SEQUENCE [LARGE SCALE GENOMIC DNA]</scope>
    <source>
        <strain evidence="2 3">PAC68</strain>
    </source>
</reference>
<dbReference type="GO" id="GO:0006749">
    <property type="term" value="P:glutathione metabolic process"/>
    <property type="evidence" value="ECO:0007669"/>
    <property type="project" value="TreeGrafter"/>
</dbReference>
<dbReference type="PROSITE" id="PS50404">
    <property type="entry name" value="GST_NTER"/>
    <property type="match status" value="1"/>
</dbReference>
<dbReference type="SUPFAM" id="SSF52833">
    <property type="entry name" value="Thioredoxin-like"/>
    <property type="match status" value="1"/>
</dbReference>
<gene>
    <name evidence="2" type="ORF">CQ12_12250</name>
</gene>
<dbReference type="EMBL" id="LLXZ01000141">
    <property type="protein sequence ID" value="KRR03604.1"/>
    <property type="molecule type" value="Genomic_DNA"/>
</dbReference>
<dbReference type="AlphaFoldDB" id="A0A0R3L6Q9"/>
<accession>A0A0R3L6Q9</accession>
<evidence type="ECO:0000313" key="2">
    <source>
        <dbReference type="EMBL" id="KRR03604.1"/>
    </source>
</evidence>
<dbReference type="InterPro" id="IPR036282">
    <property type="entry name" value="Glutathione-S-Trfase_C_sf"/>
</dbReference>
<dbReference type="OrthoDB" id="9795329at2"/>
<feature type="domain" description="GST N-terminal" evidence="1">
    <location>
        <begin position="1"/>
        <end position="83"/>
    </location>
</feature>
<organism evidence="2 3">
    <name type="scientific">Bradyrhizobium jicamae</name>
    <dbReference type="NCBI Taxonomy" id="280332"/>
    <lineage>
        <taxon>Bacteria</taxon>
        <taxon>Pseudomonadati</taxon>
        <taxon>Pseudomonadota</taxon>
        <taxon>Alphaproteobacteria</taxon>
        <taxon>Hyphomicrobiales</taxon>
        <taxon>Nitrobacteraceae</taxon>
        <taxon>Bradyrhizobium</taxon>
    </lineage>
</organism>
<dbReference type="Pfam" id="PF13410">
    <property type="entry name" value="GST_C_2"/>
    <property type="match status" value="1"/>
</dbReference>
<sequence length="209" mass="23887">MKLMYAPQSPFARKARAAAIELGLEESIDLVYVQVVPGQPNIDFARSHNPLRKVPALVVNERRTLFDSTVICEFLDHLAKGARLFPRDPDKRWEVLAQHALAQGICEAAISIRYETSVRPEEKRWQVWIDDQWDKILSALSWFEANPRAFDSSHLNIAHLALVSGIGYIDFRYGDAVDWRATRPLLSTWVEEVSRKECFEKTVPTDPPS</sequence>
<dbReference type="Pfam" id="PF13409">
    <property type="entry name" value="GST_N_2"/>
    <property type="match status" value="1"/>
</dbReference>